<dbReference type="EMBL" id="LBWR01000001">
    <property type="protein sequence ID" value="KKR12522.1"/>
    <property type="molecule type" value="Genomic_DNA"/>
</dbReference>
<comment type="catalytic activity">
    <reaction evidence="1">
        <text>Hydrolyzes free adenine bases from 7,8-dihydro-8-oxoguanine:adenine mismatched double-stranded DNA, leaving an apurinic site.</text>
        <dbReference type="EC" id="3.2.2.31"/>
    </reaction>
</comment>
<keyword evidence="10" id="KW-0411">Iron-sulfur</keyword>
<evidence type="ECO:0000256" key="1">
    <source>
        <dbReference type="ARBA" id="ARBA00000843"/>
    </source>
</evidence>
<dbReference type="STRING" id="1619013.UT41_C0001G0066"/>
<dbReference type="InterPro" id="IPR011257">
    <property type="entry name" value="DNA_glycosylase"/>
</dbReference>
<dbReference type="Pfam" id="PF00730">
    <property type="entry name" value="HhH-GPD"/>
    <property type="match status" value="1"/>
</dbReference>
<dbReference type="EC" id="3.2.2.31" evidence="4"/>
<dbReference type="GO" id="GO:0006298">
    <property type="term" value="P:mismatch repair"/>
    <property type="evidence" value="ECO:0007669"/>
    <property type="project" value="TreeGrafter"/>
</dbReference>
<comment type="similarity">
    <text evidence="3">Belongs to the Nth/MutY family.</text>
</comment>
<dbReference type="PROSITE" id="PS01155">
    <property type="entry name" value="ENDONUCLEASE_III_2"/>
    <property type="match status" value="1"/>
</dbReference>
<dbReference type="GO" id="GO:0035485">
    <property type="term" value="F:adenine/guanine mispair binding"/>
    <property type="evidence" value="ECO:0007669"/>
    <property type="project" value="TreeGrafter"/>
</dbReference>
<dbReference type="GO" id="GO:0046872">
    <property type="term" value="F:metal ion binding"/>
    <property type="evidence" value="ECO:0007669"/>
    <property type="project" value="UniProtKB-KW"/>
</dbReference>
<evidence type="ECO:0000256" key="4">
    <source>
        <dbReference type="ARBA" id="ARBA00012045"/>
    </source>
</evidence>
<proteinExistence type="inferred from homology"/>
<protein>
    <recommendedName>
        <fullName evidence="5">Adenine DNA glycosylase</fullName>
        <ecNumber evidence="4">3.2.2.31</ecNumber>
    </recommendedName>
</protein>
<dbReference type="GO" id="GO:0006284">
    <property type="term" value="P:base-excision repair"/>
    <property type="evidence" value="ECO:0007669"/>
    <property type="project" value="InterPro"/>
</dbReference>
<reference evidence="14 15" key="1">
    <citation type="journal article" date="2015" name="Nature">
        <title>rRNA introns, odd ribosomes, and small enigmatic genomes across a large radiation of phyla.</title>
        <authorList>
            <person name="Brown C.T."/>
            <person name="Hug L.A."/>
            <person name="Thomas B.C."/>
            <person name="Sharon I."/>
            <person name="Castelle C.J."/>
            <person name="Singh A."/>
            <person name="Wilkins M.J."/>
            <person name="Williams K.H."/>
            <person name="Banfield J.F."/>
        </authorList>
    </citation>
    <scope>NUCLEOTIDE SEQUENCE [LARGE SCALE GENOMIC DNA]</scope>
</reference>
<evidence type="ECO:0000256" key="2">
    <source>
        <dbReference type="ARBA" id="ARBA00001966"/>
    </source>
</evidence>
<dbReference type="GO" id="GO:0032357">
    <property type="term" value="F:oxidized purine DNA binding"/>
    <property type="evidence" value="ECO:0007669"/>
    <property type="project" value="TreeGrafter"/>
</dbReference>
<keyword evidence="7" id="KW-0227">DNA damage</keyword>
<evidence type="ECO:0000256" key="12">
    <source>
        <dbReference type="ARBA" id="ARBA00023295"/>
    </source>
</evidence>
<evidence type="ECO:0000313" key="15">
    <source>
        <dbReference type="Proteomes" id="UP000034665"/>
    </source>
</evidence>
<evidence type="ECO:0000256" key="9">
    <source>
        <dbReference type="ARBA" id="ARBA00023004"/>
    </source>
</evidence>
<organism evidence="14 15">
    <name type="scientific">Candidatus Wolfebacteria bacterium GW2011_GWC2_39_22</name>
    <dbReference type="NCBI Taxonomy" id="1619013"/>
    <lineage>
        <taxon>Bacteria</taxon>
        <taxon>Candidatus Wolfeibacteriota</taxon>
    </lineage>
</organism>
<comment type="cofactor">
    <cofactor evidence="2">
        <name>[4Fe-4S] cluster</name>
        <dbReference type="ChEBI" id="CHEBI:49883"/>
    </cofactor>
</comment>
<sequence length="283" mass="32692">MTSKRQLEKSRKKAEPSRDEFKKTVWDYYHANRRDFPWRKNINPYRVLVSEIMLQQTQVSRGIIKYKEFLKVFPTFSSLVKASNADVLTVWQGLGYNRRALYLKKAAEVVVSEYKGKLPDTPELLMKLPGIGIYTAGAVCAFAFNKPVVFIDTNVRRIYIHHFFNDKEGITDAELIPYIEATLDKENAREWYSALMDYGSMLGLKEDNANKRSAHYVKQSKFEGSLRQVRGKILKQITSTKKQTSKKELQKSLKETKERIEEAIKGLEKDGLIVVKKNTIVIA</sequence>
<comment type="caution">
    <text evidence="14">The sequence shown here is derived from an EMBL/GenBank/DDBJ whole genome shotgun (WGS) entry which is preliminary data.</text>
</comment>
<evidence type="ECO:0000256" key="11">
    <source>
        <dbReference type="ARBA" id="ARBA00023204"/>
    </source>
</evidence>
<dbReference type="Gene3D" id="1.10.1670.10">
    <property type="entry name" value="Helix-hairpin-Helix base-excision DNA repair enzymes (C-terminal)"/>
    <property type="match status" value="1"/>
</dbReference>
<dbReference type="InterPro" id="IPR004036">
    <property type="entry name" value="Endonuclease-III-like_CS2"/>
</dbReference>
<evidence type="ECO:0000256" key="8">
    <source>
        <dbReference type="ARBA" id="ARBA00022801"/>
    </source>
</evidence>
<dbReference type="PANTHER" id="PTHR42944:SF1">
    <property type="entry name" value="ADENINE DNA GLYCOSYLASE"/>
    <property type="match status" value="1"/>
</dbReference>
<dbReference type="InterPro" id="IPR023170">
    <property type="entry name" value="HhH_base_excis_C"/>
</dbReference>
<feature type="domain" description="HhH-GPD" evidence="13">
    <location>
        <begin position="53"/>
        <end position="201"/>
    </location>
</feature>
<dbReference type="AlphaFoldDB" id="A0A0G0RFT1"/>
<keyword evidence="6" id="KW-0479">Metal-binding</keyword>
<dbReference type="SMART" id="SM00478">
    <property type="entry name" value="ENDO3c"/>
    <property type="match status" value="1"/>
</dbReference>
<keyword evidence="8" id="KW-0378">Hydrolase</keyword>
<dbReference type="SUPFAM" id="SSF48150">
    <property type="entry name" value="DNA-glycosylase"/>
    <property type="match status" value="1"/>
</dbReference>
<dbReference type="InterPro" id="IPR044298">
    <property type="entry name" value="MIG/MutY"/>
</dbReference>
<dbReference type="Proteomes" id="UP000034665">
    <property type="component" value="Unassembled WGS sequence"/>
</dbReference>
<evidence type="ECO:0000256" key="6">
    <source>
        <dbReference type="ARBA" id="ARBA00022723"/>
    </source>
</evidence>
<dbReference type="PANTHER" id="PTHR42944">
    <property type="entry name" value="ADENINE DNA GLYCOSYLASE"/>
    <property type="match status" value="1"/>
</dbReference>
<dbReference type="GO" id="GO:0034039">
    <property type="term" value="F:8-oxo-7,8-dihydroguanine DNA N-glycosylase activity"/>
    <property type="evidence" value="ECO:0007669"/>
    <property type="project" value="TreeGrafter"/>
</dbReference>
<name>A0A0G0RFT1_9BACT</name>
<evidence type="ECO:0000256" key="3">
    <source>
        <dbReference type="ARBA" id="ARBA00008343"/>
    </source>
</evidence>
<dbReference type="InterPro" id="IPR000445">
    <property type="entry name" value="HhH_motif"/>
</dbReference>
<accession>A0A0G0RFT1</accession>
<evidence type="ECO:0000313" key="14">
    <source>
        <dbReference type="EMBL" id="KKR12522.1"/>
    </source>
</evidence>
<evidence type="ECO:0000259" key="13">
    <source>
        <dbReference type="SMART" id="SM00478"/>
    </source>
</evidence>
<evidence type="ECO:0000256" key="7">
    <source>
        <dbReference type="ARBA" id="ARBA00022763"/>
    </source>
</evidence>
<keyword evidence="12" id="KW-0326">Glycosidase</keyword>
<dbReference type="GO" id="GO:0000701">
    <property type="term" value="F:purine-specific mismatch base pair DNA N-glycosylase activity"/>
    <property type="evidence" value="ECO:0007669"/>
    <property type="project" value="UniProtKB-EC"/>
</dbReference>
<gene>
    <name evidence="14" type="ORF">UT41_C0001G0066</name>
</gene>
<dbReference type="Pfam" id="PF00633">
    <property type="entry name" value="HHH"/>
    <property type="match status" value="1"/>
</dbReference>
<evidence type="ECO:0000256" key="5">
    <source>
        <dbReference type="ARBA" id="ARBA00022023"/>
    </source>
</evidence>
<dbReference type="PATRIC" id="fig|1619013.3.peg.70"/>
<keyword evidence="11" id="KW-0234">DNA repair</keyword>
<dbReference type="InterPro" id="IPR003265">
    <property type="entry name" value="HhH-GPD_domain"/>
</dbReference>
<keyword evidence="9" id="KW-0408">Iron</keyword>
<dbReference type="CDD" id="cd00056">
    <property type="entry name" value="ENDO3c"/>
    <property type="match status" value="1"/>
</dbReference>
<dbReference type="Gene3D" id="1.10.340.30">
    <property type="entry name" value="Hypothetical protein, domain 2"/>
    <property type="match status" value="1"/>
</dbReference>
<evidence type="ECO:0000256" key="10">
    <source>
        <dbReference type="ARBA" id="ARBA00023014"/>
    </source>
</evidence>
<dbReference type="GO" id="GO:0051536">
    <property type="term" value="F:iron-sulfur cluster binding"/>
    <property type="evidence" value="ECO:0007669"/>
    <property type="project" value="UniProtKB-KW"/>
</dbReference>